<accession>A0A163KVN9</accession>
<feature type="compositionally biased region" description="Low complexity" evidence="1">
    <location>
        <begin position="29"/>
        <end position="87"/>
    </location>
</feature>
<dbReference type="Proteomes" id="UP000078561">
    <property type="component" value="Unassembled WGS sequence"/>
</dbReference>
<dbReference type="InParanoid" id="A0A163KVN9"/>
<proteinExistence type="predicted"/>
<dbReference type="EMBL" id="LT553414">
    <property type="protein sequence ID" value="SAM00749.1"/>
    <property type="molecule type" value="Genomic_DNA"/>
</dbReference>
<dbReference type="OrthoDB" id="2277550at2759"/>
<evidence type="ECO:0000256" key="1">
    <source>
        <dbReference type="SAM" id="MobiDB-lite"/>
    </source>
</evidence>
<organism evidence="2">
    <name type="scientific">Absidia glauca</name>
    <name type="common">Pin mould</name>
    <dbReference type="NCBI Taxonomy" id="4829"/>
    <lineage>
        <taxon>Eukaryota</taxon>
        <taxon>Fungi</taxon>
        <taxon>Fungi incertae sedis</taxon>
        <taxon>Mucoromycota</taxon>
        <taxon>Mucoromycotina</taxon>
        <taxon>Mucoromycetes</taxon>
        <taxon>Mucorales</taxon>
        <taxon>Cunninghamellaceae</taxon>
        <taxon>Absidia</taxon>
    </lineage>
</organism>
<feature type="region of interest" description="Disordered" evidence="1">
    <location>
        <begin position="27"/>
        <end position="97"/>
    </location>
</feature>
<name>A0A163KVN9_ABSGL</name>
<evidence type="ECO:0000313" key="2">
    <source>
        <dbReference type="EMBL" id="SAM00749.1"/>
    </source>
</evidence>
<protein>
    <submittedName>
        <fullName evidence="2">Uncharacterized protein</fullName>
    </submittedName>
</protein>
<reference evidence="2" key="1">
    <citation type="submission" date="2016-04" db="EMBL/GenBank/DDBJ databases">
        <authorList>
            <person name="Evans L.H."/>
            <person name="Alamgir A."/>
            <person name="Owens N."/>
            <person name="Weber N.D."/>
            <person name="Virtaneva K."/>
            <person name="Barbian K."/>
            <person name="Babar A."/>
            <person name="Rosenke K."/>
        </authorList>
    </citation>
    <scope>NUCLEOTIDE SEQUENCE [LARGE SCALE GENOMIC DNA]</scope>
    <source>
        <strain evidence="2">CBS 101.48</strain>
    </source>
</reference>
<dbReference type="AlphaFoldDB" id="A0A163KVN9"/>
<keyword evidence="3" id="KW-1185">Reference proteome</keyword>
<evidence type="ECO:0000313" key="3">
    <source>
        <dbReference type="Proteomes" id="UP000078561"/>
    </source>
</evidence>
<gene>
    <name evidence="2" type="primary">ABSGL_06472.1 scaffold 8356</name>
</gene>
<sequence>MNYNINHTMAVEEDEILSYYFHQDDYQRRPSSSSLTSSTSSRRSSSQFVSSVRQSLRLSSLFTRRRSSSSSSFSRFSLPSLSPSSSTCTVGDDEPLSPKQMEIEQLIADYPERTVRLSVTPHFAI</sequence>